<organism evidence="1 2">
    <name type="scientific">Perkinsus olseni</name>
    <name type="common">Perkinsus atlanticus</name>
    <dbReference type="NCBI Taxonomy" id="32597"/>
    <lineage>
        <taxon>Eukaryota</taxon>
        <taxon>Sar</taxon>
        <taxon>Alveolata</taxon>
        <taxon>Perkinsozoa</taxon>
        <taxon>Perkinsea</taxon>
        <taxon>Perkinsida</taxon>
        <taxon>Perkinsidae</taxon>
        <taxon>Perkinsus</taxon>
    </lineage>
</organism>
<reference evidence="1 2" key="1">
    <citation type="submission" date="2020-04" db="EMBL/GenBank/DDBJ databases">
        <title>Perkinsus olseni comparative genomics.</title>
        <authorList>
            <person name="Bogema D.R."/>
        </authorList>
    </citation>
    <scope>NUCLEOTIDE SEQUENCE [LARGE SCALE GENOMIC DNA]</scope>
    <source>
        <strain evidence="1 2">ATCC PRA-207</strain>
    </source>
</reference>
<dbReference type="InterPro" id="IPR016181">
    <property type="entry name" value="Acyl_CoA_acyltransferase"/>
</dbReference>
<keyword evidence="2" id="KW-1185">Reference proteome</keyword>
<evidence type="ECO:0008006" key="3">
    <source>
        <dbReference type="Google" id="ProtNLM"/>
    </source>
</evidence>
<sequence>MAIGSWRRLMPGPLKYRLANPTDEIKAVRDYPDSAFFVAVDDSETVVGSVEFGVVKNSKLGDWVYVTNAFAHQGYKDKGLEAEILRNLLEYIHEKNPGIIGAWTRVYDYGKDDDDDDDDVFVFDEPIKKAYLDAGFTDRGVFNLAHNLVYTFPSPEGPASASRRDQKSLPVLSHRKSVKILKSFFDELDKAGIAGTALAHRKRLLKAL</sequence>
<evidence type="ECO:0000313" key="2">
    <source>
        <dbReference type="Proteomes" id="UP000553632"/>
    </source>
</evidence>
<dbReference type="EMBL" id="JABANO010023630">
    <property type="protein sequence ID" value="KAF4723211.1"/>
    <property type="molecule type" value="Genomic_DNA"/>
</dbReference>
<dbReference type="SUPFAM" id="SSF55729">
    <property type="entry name" value="Acyl-CoA N-acyltransferases (Nat)"/>
    <property type="match status" value="1"/>
</dbReference>
<gene>
    <name evidence="1" type="ORF">FOZ63_023158</name>
</gene>
<dbReference type="AlphaFoldDB" id="A0A7J6RS60"/>
<accession>A0A7J6RS60</accession>
<evidence type="ECO:0000313" key="1">
    <source>
        <dbReference type="EMBL" id="KAF4723211.1"/>
    </source>
</evidence>
<protein>
    <recommendedName>
        <fullName evidence="3">N-acetyltransferase domain-containing protein</fullName>
    </recommendedName>
</protein>
<dbReference type="Gene3D" id="3.40.630.30">
    <property type="match status" value="1"/>
</dbReference>
<comment type="caution">
    <text evidence="1">The sequence shown here is derived from an EMBL/GenBank/DDBJ whole genome shotgun (WGS) entry which is preliminary data.</text>
</comment>
<dbReference type="OMA" id="MAIGSWR"/>
<proteinExistence type="predicted"/>
<dbReference type="Proteomes" id="UP000553632">
    <property type="component" value="Unassembled WGS sequence"/>
</dbReference>
<name>A0A7J6RS60_PEROL</name>